<evidence type="ECO:0000313" key="2">
    <source>
        <dbReference type="EMBL" id="ETS31068.1"/>
    </source>
</evidence>
<comment type="caution">
    <text evidence="2">The sequence shown here is derived from an EMBL/GenBank/DDBJ whole genome shotgun (WGS) entry which is preliminary data.</text>
</comment>
<proteinExistence type="predicted"/>
<evidence type="ECO:0000256" key="1">
    <source>
        <dbReference type="SAM" id="MobiDB-lite"/>
    </source>
</evidence>
<reference evidence="2 3" key="1">
    <citation type="submission" date="2013-11" db="EMBL/GenBank/DDBJ databases">
        <title>Elucidation of the Photorhabdus temperata genome and generation of transposon mutant library to identify motility mutants.</title>
        <authorList>
            <person name="Hurst S.G.IV."/>
            <person name="Micheals B."/>
            <person name="Abebe-Akele F."/>
            <person name="Rowedder H."/>
            <person name="Bullock H."/>
            <person name="Jackobeck R."/>
            <person name="Janicki E."/>
            <person name="Tisa L.S."/>
        </authorList>
    </citation>
    <scope>NUCLEOTIDE SEQUENCE [LARGE SCALE GENOMIC DNA]</scope>
    <source>
        <strain evidence="2 3">NC19</strain>
    </source>
</reference>
<sequence length="63" mass="6697">MNNQMQQVQEAIARLKSMSRQELLSALVKAGIANADDAAPSIDESEGGKRGQVTRGNRDGNAV</sequence>
<evidence type="ECO:0000313" key="3">
    <source>
        <dbReference type="Proteomes" id="UP000018957"/>
    </source>
</evidence>
<dbReference type="EMBL" id="AYSJ01000013">
    <property type="protein sequence ID" value="ETS31068.1"/>
    <property type="molecule type" value="Genomic_DNA"/>
</dbReference>
<accession>W3V5L8</accession>
<keyword evidence="3" id="KW-1185">Reference proteome</keyword>
<feature type="region of interest" description="Disordered" evidence="1">
    <location>
        <begin position="36"/>
        <end position="63"/>
    </location>
</feature>
<protein>
    <submittedName>
        <fullName evidence="2">Uncharacterized protein</fullName>
    </submittedName>
</protein>
<gene>
    <name evidence="2" type="ORF">PTE_03019</name>
</gene>
<dbReference type="PATRIC" id="fig|1004151.3.peg.3115"/>
<dbReference type="Proteomes" id="UP000018957">
    <property type="component" value="Unassembled WGS sequence"/>
</dbReference>
<name>W3V5L8_9GAMM</name>
<organism evidence="2 3">
    <name type="scientific">Photorhabdus khanii NC19</name>
    <dbReference type="NCBI Taxonomy" id="1004151"/>
    <lineage>
        <taxon>Bacteria</taxon>
        <taxon>Pseudomonadati</taxon>
        <taxon>Pseudomonadota</taxon>
        <taxon>Gammaproteobacteria</taxon>
        <taxon>Enterobacterales</taxon>
        <taxon>Morganellaceae</taxon>
        <taxon>Photorhabdus</taxon>
    </lineage>
</organism>
<dbReference type="AlphaFoldDB" id="W3V5L8"/>